<keyword evidence="3" id="KW-1185">Reference proteome</keyword>
<dbReference type="Proteomes" id="UP000636800">
    <property type="component" value="Unassembled WGS sequence"/>
</dbReference>
<accession>A0A835P6A9</accession>
<dbReference type="AlphaFoldDB" id="A0A835P6A9"/>
<evidence type="ECO:0000313" key="4">
    <source>
        <dbReference type="Proteomes" id="UP000639772"/>
    </source>
</evidence>
<comment type="caution">
    <text evidence="2">The sequence shown here is derived from an EMBL/GenBank/DDBJ whole genome shotgun (WGS) entry which is preliminary data.</text>
</comment>
<organism evidence="2 3">
    <name type="scientific">Vanilla planifolia</name>
    <name type="common">Vanilla</name>
    <dbReference type="NCBI Taxonomy" id="51239"/>
    <lineage>
        <taxon>Eukaryota</taxon>
        <taxon>Viridiplantae</taxon>
        <taxon>Streptophyta</taxon>
        <taxon>Embryophyta</taxon>
        <taxon>Tracheophyta</taxon>
        <taxon>Spermatophyta</taxon>
        <taxon>Magnoliopsida</taxon>
        <taxon>Liliopsida</taxon>
        <taxon>Asparagales</taxon>
        <taxon>Orchidaceae</taxon>
        <taxon>Vanilloideae</taxon>
        <taxon>Vanilleae</taxon>
        <taxon>Vanilla</taxon>
    </lineage>
</organism>
<dbReference type="EMBL" id="JADCNM010000575">
    <property type="protein sequence ID" value="KAG0446475.1"/>
    <property type="molecule type" value="Genomic_DNA"/>
</dbReference>
<protein>
    <submittedName>
        <fullName evidence="2">Uncharacterized protein</fullName>
    </submittedName>
</protein>
<evidence type="ECO:0000313" key="2">
    <source>
        <dbReference type="EMBL" id="KAG0446489.1"/>
    </source>
</evidence>
<sequence>MCGTRYRAGFIGIRWMAKAGALGVPTQMDIKIQRQGWKQTGFIYLLHSIERGAQTPFRPIRQGTALSIDRTWVSRPTGIAEEKPIKSTDYSLQPFNVDTAGAKVSLSERLLLHMNTEKDSRKRHYNNNETWATSFQDKSLLLRMVWAPKCCLALFAKDGHADDYICVSASILLAVVHDLYADVSVYLENINYISFEALCTVMALRLIKVGFGRLLGQVHSRMQKDFDRRASGLLSKRVRRRAGSGGCPEIDGNRHATPGSCGIISKMI</sequence>
<dbReference type="Proteomes" id="UP000639772">
    <property type="component" value="Unassembled WGS sequence"/>
</dbReference>
<proteinExistence type="predicted"/>
<evidence type="ECO:0000313" key="1">
    <source>
        <dbReference type="EMBL" id="KAG0446475.1"/>
    </source>
</evidence>
<name>A0A835P6A9_VANPL</name>
<reference evidence="3 4" key="1">
    <citation type="journal article" date="2020" name="Nat. Food">
        <title>A phased Vanilla planifolia genome enables genetic improvement of flavour and production.</title>
        <authorList>
            <person name="Hasing T."/>
            <person name="Tang H."/>
            <person name="Brym M."/>
            <person name="Khazi F."/>
            <person name="Huang T."/>
            <person name="Chambers A.H."/>
        </authorList>
    </citation>
    <scope>NUCLEOTIDE SEQUENCE [LARGE SCALE GENOMIC DNA]</scope>
    <source>
        <tissue evidence="2">Leaf</tissue>
    </source>
</reference>
<evidence type="ECO:0000313" key="3">
    <source>
        <dbReference type="Proteomes" id="UP000636800"/>
    </source>
</evidence>
<dbReference type="EMBL" id="JADCNL010000574">
    <property type="protein sequence ID" value="KAG0446489.1"/>
    <property type="molecule type" value="Genomic_DNA"/>
</dbReference>
<gene>
    <name evidence="2" type="ORF">HPP92_028806</name>
    <name evidence="1" type="ORF">HPP92_028817</name>
</gene>